<dbReference type="Proteomes" id="UP000585327">
    <property type="component" value="Unassembled WGS sequence"/>
</dbReference>
<sequence>MIKNPGEITLDDALNICKEALKKGRELDLMPLTVTVVDVAGVIRATMAEEGSGLIRSDIAYAKAWTCLAFNVSSNTLRDIFEGQPRLAPAVSAMQTMAGGKLVPTPGGMLIQKDGKNIGALGVTGDKSDQDELCAIAAIESLGYIPGHKAS</sequence>
<proteinExistence type="predicted"/>
<reference evidence="1 2" key="1">
    <citation type="submission" date="2020-06" db="EMBL/GenBank/DDBJ databases">
        <title>Dysbiosis in marine aquaculture revealed through microbiome analysis: reverse ecology for environmental sustainability.</title>
        <authorList>
            <person name="Haro-Moreno J.M."/>
            <person name="Coutinho F.H."/>
            <person name="Zaragoza-Solas A."/>
            <person name="Picazo A."/>
            <person name="Almagro-Moreno S."/>
            <person name="Lopez-Perez M."/>
        </authorList>
    </citation>
    <scope>NUCLEOTIDE SEQUENCE [LARGE SCALE GENOMIC DNA]</scope>
    <source>
        <strain evidence="1">MCMED-G42</strain>
    </source>
</reference>
<dbReference type="InterPro" id="IPR052517">
    <property type="entry name" value="GlcG_carb_metab_protein"/>
</dbReference>
<dbReference type="InterPro" id="IPR038084">
    <property type="entry name" value="PduO/GlcC-like_sf"/>
</dbReference>
<dbReference type="EMBL" id="JACETM010000023">
    <property type="protein sequence ID" value="MBA4724130.1"/>
    <property type="molecule type" value="Genomic_DNA"/>
</dbReference>
<dbReference type="PANTHER" id="PTHR34309">
    <property type="entry name" value="SLR1406 PROTEIN"/>
    <property type="match status" value="1"/>
</dbReference>
<dbReference type="PANTHER" id="PTHR34309:SF10">
    <property type="entry name" value="SLR1406 PROTEIN"/>
    <property type="match status" value="1"/>
</dbReference>
<dbReference type="Gene3D" id="3.30.450.150">
    <property type="entry name" value="Haem-degrading domain"/>
    <property type="match status" value="1"/>
</dbReference>
<dbReference type="InterPro" id="IPR005624">
    <property type="entry name" value="PduO/GlcC-like"/>
</dbReference>
<protein>
    <submittedName>
        <fullName evidence="1">Heme-binding protein</fullName>
    </submittedName>
</protein>
<organism evidence="1 2">
    <name type="scientific">SAR86 cluster bacterium</name>
    <dbReference type="NCBI Taxonomy" id="2030880"/>
    <lineage>
        <taxon>Bacteria</taxon>
        <taxon>Pseudomonadati</taxon>
        <taxon>Pseudomonadota</taxon>
        <taxon>Gammaproteobacteria</taxon>
        <taxon>SAR86 cluster</taxon>
    </lineage>
</organism>
<evidence type="ECO:0000313" key="1">
    <source>
        <dbReference type="EMBL" id="MBA4724130.1"/>
    </source>
</evidence>
<gene>
    <name evidence="1" type="ORF">H2021_02820</name>
</gene>
<name>A0A838YKN7_9GAMM</name>
<evidence type="ECO:0000313" key="2">
    <source>
        <dbReference type="Proteomes" id="UP000585327"/>
    </source>
</evidence>
<comment type="caution">
    <text evidence="1">The sequence shown here is derived from an EMBL/GenBank/DDBJ whole genome shotgun (WGS) entry which is preliminary data.</text>
</comment>
<dbReference type="AlphaFoldDB" id="A0A838YKN7"/>
<dbReference type="SUPFAM" id="SSF143744">
    <property type="entry name" value="GlcG-like"/>
    <property type="match status" value="1"/>
</dbReference>
<accession>A0A838YKN7</accession>
<dbReference type="Pfam" id="PF03928">
    <property type="entry name" value="HbpS-like"/>
    <property type="match status" value="1"/>
</dbReference>